<name>A0ABP7F3A2_9FLAO</name>
<reference evidence="2" key="1">
    <citation type="journal article" date="2019" name="Int. J. Syst. Evol. Microbiol.">
        <title>The Global Catalogue of Microorganisms (GCM) 10K type strain sequencing project: providing services to taxonomists for standard genome sequencing and annotation.</title>
        <authorList>
            <consortium name="The Broad Institute Genomics Platform"/>
            <consortium name="The Broad Institute Genome Sequencing Center for Infectious Disease"/>
            <person name="Wu L."/>
            <person name="Ma J."/>
        </authorList>
    </citation>
    <scope>NUCLEOTIDE SEQUENCE [LARGE SCALE GENOMIC DNA]</scope>
    <source>
        <strain evidence="2">JCM 17336</strain>
    </source>
</reference>
<organism evidence="1 2">
    <name type="scientific">Flavobacterium ginsengisoli</name>
    <dbReference type="NCBI Taxonomy" id="871694"/>
    <lineage>
        <taxon>Bacteria</taxon>
        <taxon>Pseudomonadati</taxon>
        <taxon>Bacteroidota</taxon>
        <taxon>Flavobacteriia</taxon>
        <taxon>Flavobacteriales</taxon>
        <taxon>Flavobacteriaceae</taxon>
        <taxon>Flavobacterium</taxon>
    </lineage>
</organism>
<dbReference type="EMBL" id="BAABDT010000002">
    <property type="protein sequence ID" value="GAA3730636.1"/>
    <property type="molecule type" value="Genomic_DNA"/>
</dbReference>
<protein>
    <submittedName>
        <fullName evidence="1">Uncharacterized protein</fullName>
    </submittedName>
</protein>
<dbReference type="Proteomes" id="UP001501367">
    <property type="component" value="Unassembled WGS sequence"/>
</dbReference>
<sequence length="54" mass="6615">MLNFNFTLMIISTINVNKNSLTYRYDVVMMYRNYIKNDIEKYKICKKQNQILQT</sequence>
<accession>A0ABP7F3A2</accession>
<evidence type="ECO:0000313" key="1">
    <source>
        <dbReference type="EMBL" id="GAA3730636.1"/>
    </source>
</evidence>
<evidence type="ECO:0000313" key="2">
    <source>
        <dbReference type="Proteomes" id="UP001501367"/>
    </source>
</evidence>
<comment type="caution">
    <text evidence="1">The sequence shown here is derived from an EMBL/GenBank/DDBJ whole genome shotgun (WGS) entry which is preliminary data.</text>
</comment>
<proteinExistence type="predicted"/>
<keyword evidence="2" id="KW-1185">Reference proteome</keyword>
<gene>
    <name evidence="1" type="ORF">GCM10022422_11000</name>
</gene>